<dbReference type="AlphaFoldDB" id="A0A4Y2R8D9"/>
<name>A0A4Y2R8D9_ARAVE</name>
<sequence length="103" mass="11843">MQEMDAEGPRADHKTARMAISLEGFYSWTIMQDPIQQGTQKNTFVALDGRDWTTRRTDPSDFHLFPVLKSALLGRHFRSNEEVLQAVKHFLRSLSTGFTRMVS</sequence>
<dbReference type="GO" id="GO:0003676">
    <property type="term" value="F:nucleic acid binding"/>
    <property type="evidence" value="ECO:0007669"/>
    <property type="project" value="InterPro"/>
</dbReference>
<accession>A0A4Y2R8D9</accession>
<gene>
    <name evidence="1" type="ORF">AVEN_218530_1</name>
</gene>
<evidence type="ECO:0000313" key="2">
    <source>
        <dbReference type="Proteomes" id="UP000499080"/>
    </source>
</evidence>
<dbReference type="EMBL" id="BGPR01016071">
    <property type="protein sequence ID" value="GBN71710.1"/>
    <property type="molecule type" value="Genomic_DNA"/>
</dbReference>
<organism evidence="1 2">
    <name type="scientific">Araneus ventricosus</name>
    <name type="common">Orbweaver spider</name>
    <name type="synonym">Epeira ventricosa</name>
    <dbReference type="NCBI Taxonomy" id="182803"/>
    <lineage>
        <taxon>Eukaryota</taxon>
        <taxon>Metazoa</taxon>
        <taxon>Ecdysozoa</taxon>
        <taxon>Arthropoda</taxon>
        <taxon>Chelicerata</taxon>
        <taxon>Arachnida</taxon>
        <taxon>Araneae</taxon>
        <taxon>Araneomorphae</taxon>
        <taxon>Entelegynae</taxon>
        <taxon>Araneoidea</taxon>
        <taxon>Araneidae</taxon>
        <taxon>Araneus</taxon>
    </lineage>
</organism>
<evidence type="ECO:0000313" key="1">
    <source>
        <dbReference type="EMBL" id="GBN71710.1"/>
    </source>
</evidence>
<dbReference type="Proteomes" id="UP000499080">
    <property type="component" value="Unassembled WGS sequence"/>
</dbReference>
<keyword evidence="2" id="KW-1185">Reference proteome</keyword>
<dbReference type="Gene3D" id="3.30.420.10">
    <property type="entry name" value="Ribonuclease H-like superfamily/Ribonuclease H"/>
    <property type="match status" value="1"/>
</dbReference>
<protein>
    <submittedName>
        <fullName evidence="1">Uncharacterized protein</fullName>
    </submittedName>
</protein>
<comment type="caution">
    <text evidence="1">The sequence shown here is derived from an EMBL/GenBank/DDBJ whole genome shotgun (WGS) entry which is preliminary data.</text>
</comment>
<dbReference type="InterPro" id="IPR036397">
    <property type="entry name" value="RNaseH_sf"/>
</dbReference>
<reference evidence="1 2" key="1">
    <citation type="journal article" date="2019" name="Sci. Rep.">
        <title>Orb-weaving spider Araneus ventricosus genome elucidates the spidroin gene catalogue.</title>
        <authorList>
            <person name="Kono N."/>
            <person name="Nakamura H."/>
            <person name="Ohtoshi R."/>
            <person name="Moran D.A.P."/>
            <person name="Shinohara A."/>
            <person name="Yoshida Y."/>
            <person name="Fujiwara M."/>
            <person name="Mori M."/>
            <person name="Tomita M."/>
            <person name="Arakawa K."/>
        </authorList>
    </citation>
    <scope>NUCLEOTIDE SEQUENCE [LARGE SCALE GENOMIC DNA]</scope>
</reference>
<proteinExistence type="predicted"/>